<reference evidence="1" key="1">
    <citation type="submission" date="2016-05" db="EMBL/GenBank/DDBJ databases">
        <authorList>
            <person name="Lavstsen T."/>
            <person name="Jespersen J.S."/>
        </authorList>
    </citation>
    <scope>NUCLEOTIDE SEQUENCE</scope>
    <source>
        <tissue evidence="1">Brain</tissue>
    </source>
</reference>
<accession>A0A1A8JNF4</accession>
<proteinExistence type="predicted"/>
<name>A0A1A8JNF4_NOTKU</name>
<feature type="non-terminal residue" evidence="1">
    <location>
        <position position="1"/>
    </location>
</feature>
<reference evidence="1" key="2">
    <citation type="submission" date="2016-06" db="EMBL/GenBank/DDBJ databases">
        <title>The genome of a short-lived fish provides insights into sex chromosome evolution and the genetic control of aging.</title>
        <authorList>
            <person name="Reichwald K."/>
            <person name="Felder M."/>
            <person name="Petzold A."/>
            <person name="Koch P."/>
            <person name="Groth M."/>
            <person name="Platzer M."/>
        </authorList>
    </citation>
    <scope>NUCLEOTIDE SEQUENCE</scope>
    <source>
        <tissue evidence="1">Brain</tissue>
    </source>
</reference>
<dbReference type="AlphaFoldDB" id="A0A1A8JNF4"/>
<gene>
    <name evidence="1" type="primary">SI:CH211-225P5.3</name>
</gene>
<protein>
    <submittedName>
        <fullName evidence="1">Si:ch211-225p5.3</fullName>
    </submittedName>
</protein>
<organism evidence="1">
    <name type="scientific">Nothobranchius kuhntae</name>
    <name type="common">Beira killifish</name>
    <dbReference type="NCBI Taxonomy" id="321403"/>
    <lineage>
        <taxon>Eukaryota</taxon>
        <taxon>Metazoa</taxon>
        <taxon>Chordata</taxon>
        <taxon>Craniata</taxon>
        <taxon>Vertebrata</taxon>
        <taxon>Euteleostomi</taxon>
        <taxon>Actinopterygii</taxon>
        <taxon>Neopterygii</taxon>
        <taxon>Teleostei</taxon>
        <taxon>Neoteleostei</taxon>
        <taxon>Acanthomorphata</taxon>
        <taxon>Ovalentaria</taxon>
        <taxon>Atherinomorphae</taxon>
        <taxon>Cyprinodontiformes</taxon>
        <taxon>Nothobranchiidae</taxon>
        <taxon>Nothobranchius</taxon>
    </lineage>
</organism>
<sequence>SSSAVHGSACHSSCWACSCARPSAWPLHLGRSS</sequence>
<evidence type="ECO:0000313" key="1">
    <source>
        <dbReference type="EMBL" id="SBR21643.1"/>
    </source>
</evidence>
<dbReference type="EMBL" id="HAEE01001623">
    <property type="protein sequence ID" value="SBR21643.1"/>
    <property type="molecule type" value="Transcribed_RNA"/>
</dbReference>